<dbReference type="Proteomes" id="UP001196413">
    <property type="component" value="Unassembled WGS sequence"/>
</dbReference>
<protein>
    <submittedName>
        <fullName evidence="1">Uncharacterized protein</fullName>
    </submittedName>
</protein>
<proteinExistence type="predicted"/>
<dbReference type="EMBL" id="JAHQIW010006565">
    <property type="protein sequence ID" value="KAJ1369459.1"/>
    <property type="molecule type" value="Genomic_DNA"/>
</dbReference>
<keyword evidence="2" id="KW-1185">Reference proteome</keyword>
<sequence length="111" mass="12544">MFLSRIQALAFDSFLRLPNPPEKFSRPSRLAWLLLEDSSLSECYKLLAETILLPHGGCRAKASSKPSLDCKTVLRRDRTSAFIILLPDTMRHWPLHYPVPYSAVAVGIFGE</sequence>
<organism evidence="1 2">
    <name type="scientific">Parelaphostrongylus tenuis</name>
    <name type="common">Meningeal worm</name>
    <dbReference type="NCBI Taxonomy" id="148309"/>
    <lineage>
        <taxon>Eukaryota</taxon>
        <taxon>Metazoa</taxon>
        <taxon>Ecdysozoa</taxon>
        <taxon>Nematoda</taxon>
        <taxon>Chromadorea</taxon>
        <taxon>Rhabditida</taxon>
        <taxon>Rhabditina</taxon>
        <taxon>Rhabditomorpha</taxon>
        <taxon>Strongyloidea</taxon>
        <taxon>Metastrongylidae</taxon>
        <taxon>Parelaphostrongylus</taxon>
    </lineage>
</organism>
<dbReference type="AlphaFoldDB" id="A0AAD5R4P7"/>
<name>A0AAD5R4P7_PARTN</name>
<accession>A0AAD5R4P7</accession>
<evidence type="ECO:0000313" key="1">
    <source>
        <dbReference type="EMBL" id="KAJ1369459.1"/>
    </source>
</evidence>
<gene>
    <name evidence="1" type="ORF">KIN20_030928</name>
</gene>
<evidence type="ECO:0000313" key="2">
    <source>
        <dbReference type="Proteomes" id="UP001196413"/>
    </source>
</evidence>
<reference evidence="1" key="1">
    <citation type="submission" date="2021-06" db="EMBL/GenBank/DDBJ databases">
        <title>Parelaphostrongylus tenuis whole genome reference sequence.</title>
        <authorList>
            <person name="Garwood T.J."/>
            <person name="Larsen P.A."/>
            <person name="Fountain-Jones N.M."/>
            <person name="Garbe J.R."/>
            <person name="Macchietto M.G."/>
            <person name="Kania S.A."/>
            <person name="Gerhold R.W."/>
            <person name="Richards J.E."/>
            <person name="Wolf T.M."/>
        </authorList>
    </citation>
    <scope>NUCLEOTIDE SEQUENCE</scope>
    <source>
        <strain evidence="1">MNPRO001-30</strain>
        <tissue evidence="1">Meninges</tissue>
    </source>
</reference>
<comment type="caution">
    <text evidence="1">The sequence shown here is derived from an EMBL/GenBank/DDBJ whole genome shotgun (WGS) entry which is preliminary data.</text>
</comment>